<dbReference type="RefSeq" id="WP_132090342.1">
    <property type="nucleotide sequence ID" value="NZ_JANKAQ010000004.1"/>
</dbReference>
<sequence length="453" mass="52096">MRAKRWLGGILILLIFIIPIQTYAEITGPEAFDGLSWELVHEEELHGGVIQSMCVTDNYIICIENMADNSETLDIVSAYYRYDKDADGNPVEQYSLANRVQDREWEHGNGMTYNRRTNEIYVSLYTNTIEENRGCLYVMDPDTLSYKRTVKVADDYNILGIDYIEEFDQYVIQTNVDGGYSFKILDRNFQVIDDLGEFKDSTVGINFQDCMVSGDYIITFPLTLDMGIGDYFSVYSIKGRCMVKETRLDFGIDEGISEEPESLCEIGPGEILAVVNIYTGNANHVARFYKTQVPYYHYVTVESENGQVSGTRIPVLRGGECSIDFTPDEGYEFSELTLDGAVQEMAEDAVSFSLNNVQGDHHVRVTFTKIPFPVVKAVLIALATLAAIAVVFVIFRRVEQNLKRKRRREMLARRRERNRRREQRLEKELDQLEELEEIIDRQDYRSRIQKGKK</sequence>
<dbReference type="OrthoDB" id="2066762at2"/>
<proteinExistence type="predicted"/>
<gene>
    <name evidence="4" type="ORF">EV212_104110</name>
</gene>
<evidence type="ECO:0000256" key="1">
    <source>
        <dbReference type="SAM" id="Coils"/>
    </source>
</evidence>
<dbReference type="Pfam" id="PF18998">
    <property type="entry name" value="Flg_new_2"/>
    <property type="match status" value="1"/>
</dbReference>
<evidence type="ECO:0000313" key="5">
    <source>
        <dbReference type="Proteomes" id="UP000295711"/>
    </source>
</evidence>
<feature type="domain" description="Bacterial repeat" evidence="3">
    <location>
        <begin position="299"/>
        <end position="370"/>
    </location>
</feature>
<dbReference type="AlphaFoldDB" id="A0A4R2LMY5"/>
<evidence type="ECO:0000256" key="2">
    <source>
        <dbReference type="SAM" id="Phobius"/>
    </source>
</evidence>
<name>A0A4R2LMY5_9FIRM</name>
<evidence type="ECO:0000259" key="3">
    <source>
        <dbReference type="Pfam" id="PF18998"/>
    </source>
</evidence>
<feature type="coiled-coil region" evidence="1">
    <location>
        <begin position="408"/>
        <end position="445"/>
    </location>
</feature>
<keyword evidence="5" id="KW-1185">Reference proteome</keyword>
<dbReference type="InterPro" id="IPR044060">
    <property type="entry name" value="Bacterial_rp_domain"/>
</dbReference>
<accession>A0A4R2LMY5</accession>
<comment type="caution">
    <text evidence="4">The sequence shown here is derived from an EMBL/GenBank/DDBJ whole genome shotgun (WGS) entry which is preliminary data.</text>
</comment>
<keyword evidence="2" id="KW-0812">Transmembrane</keyword>
<evidence type="ECO:0000313" key="4">
    <source>
        <dbReference type="EMBL" id="TCO85056.1"/>
    </source>
</evidence>
<dbReference type="Proteomes" id="UP000295711">
    <property type="component" value="Unassembled WGS sequence"/>
</dbReference>
<keyword evidence="2" id="KW-1133">Transmembrane helix</keyword>
<dbReference type="EMBL" id="SLXA01000004">
    <property type="protein sequence ID" value="TCO85056.1"/>
    <property type="molecule type" value="Genomic_DNA"/>
</dbReference>
<organism evidence="4 5">
    <name type="scientific">Frisingicoccus caecimuris</name>
    <dbReference type="NCBI Taxonomy" id="1796636"/>
    <lineage>
        <taxon>Bacteria</taxon>
        <taxon>Bacillati</taxon>
        <taxon>Bacillota</taxon>
        <taxon>Clostridia</taxon>
        <taxon>Lachnospirales</taxon>
        <taxon>Lachnospiraceae</taxon>
        <taxon>Frisingicoccus</taxon>
    </lineage>
</organism>
<reference evidence="4 5" key="1">
    <citation type="submission" date="2019-03" db="EMBL/GenBank/DDBJ databases">
        <title>Genomic Encyclopedia of Type Strains, Phase IV (KMG-IV): sequencing the most valuable type-strain genomes for metagenomic binning, comparative biology and taxonomic classification.</title>
        <authorList>
            <person name="Goeker M."/>
        </authorList>
    </citation>
    <scope>NUCLEOTIDE SEQUENCE [LARGE SCALE GENOMIC DNA]</scope>
    <source>
        <strain evidence="4 5">DSM 28559</strain>
    </source>
</reference>
<protein>
    <recommendedName>
        <fullName evidence="3">Bacterial repeat domain-containing protein</fullName>
    </recommendedName>
</protein>
<keyword evidence="1" id="KW-0175">Coiled coil</keyword>
<keyword evidence="2" id="KW-0472">Membrane</keyword>
<feature type="transmembrane region" description="Helical" evidence="2">
    <location>
        <begin position="377"/>
        <end position="398"/>
    </location>
</feature>